<dbReference type="Proteomes" id="UP000288843">
    <property type="component" value="Unassembled WGS sequence"/>
</dbReference>
<proteinExistence type="predicted"/>
<evidence type="ECO:0000256" key="1">
    <source>
        <dbReference type="SAM" id="MobiDB-lite"/>
    </source>
</evidence>
<organism evidence="2 3">
    <name type="scientific">Raoultella planticola</name>
    <name type="common">Klebsiella planticola</name>
    <dbReference type="NCBI Taxonomy" id="575"/>
    <lineage>
        <taxon>Bacteria</taxon>
        <taxon>Pseudomonadati</taxon>
        <taxon>Pseudomonadota</taxon>
        <taxon>Gammaproteobacteria</taxon>
        <taxon>Enterobacterales</taxon>
        <taxon>Enterobacteriaceae</taxon>
        <taxon>Klebsiella/Raoultella group</taxon>
        <taxon>Raoultella</taxon>
    </lineage>
</organism>
<name>A0A443VGJ2_RAOPL</name>
<reference evidence="2 3" key="1">
    <citation type="submission" date="2018-06" db="EMBL/GenBank/DDBJ databases">
        <title>Carbapenemase-producing Enterobacteriaceae present in wastewater treatment plant effluent and nearby surface waters in the US.</title>
        <authorList>
            <person name="Mathys D.A."/>
            <person name="Mollenkopf D.F."/>
            <person name="Feicht S.M."/>
            <person name="Adams R.J."/>
            <person name="Albers A.L."/>
            <person name="Stuever D.M."/>
            <person name="Daniels J.B."/>
            <person name="Wittum T.E."/>
        </authorList>
    </citation>
    <scope>NUCLEOTIDE SEQUENCE [LARGE SCALE GENOMIC DNA]</scope>
    <source>
        <strain evidence="2 3">GEO_47_Down_B</strain>
    </source>
</reference>
<evidence type="ECO:0000313" key="2">
    <source>
        <dbReference type="EMBL" id="RWT17798.1"/>
    </source>
</evidence>
<dbReference type="AlphaFoldDB" id="A0A443VGJ2"/>
<sequence>MSSRRSGEPDELLPGRRQSPLAPWAIGDAKWKESPDFCVKFDSKITVSCIYSQHNCIYTQGAG</sequence>
<accession>A0A443VGJ2</accession>
<comment type="caution">
    <text evidence="2">The sequence shown here is derived from an EMBL/GenBank/DDBJ whole genome shotgun (WGS) entry which is preliminary data.</text>
</comment>
<gene>
    <name evidence="2" type="ORF">DN603_24780</name>
</gene>
<dbReference type="EMBL" id="QKOX01000035">
    <property type="protein sequence ID" value="RWT17798.1"/>
    <property type="molecule type" value="Genomic_DNA"/>
</dbReference>
<evidence type="ECO:0000313" key="3">
    <source>
        <dbReference type="Proteomes" id="UP000288843"/>
    </source>
</evidence>
<protein>
    <submittedName>
        <fullName evidence="2">Uncharacterized protein</fullName>
    </submittedName>
</protein>
<feature type="region of interest" description="Disordered" evidence="1">
    <location>
        <begin position="1"/>
        <end position="20"/>
    </location>
</feature>